<feature type="compositionally biased region" description="Polar residues" evidence="1">
    <location>
        <begin position="288"/>
        <end position="298"/>
    </location>
</feature>
<protein>
    <recommendedName>
        <fullName evidence="2">BAH domain-containing protein</fullName>
    </recommendedName>
</protein>
<feature type="compositionally biased region" description="Low complexity" evidence="1">
    <location>
        <begin position="327"/>
        <end position="342"/>
    </location>
</feature>
<dbReference type="EMBL" id="SOAZ01000027">
    <property type="protein sequence ID" value="TDT50552.1"/>
    <property type="molecule type" value="Genomic_DNA"/>
</dbReference>
<feature type="compositionally biased region" description="Low complexity" evidence="1">
    <location>
        <begin position="245"/>
        <end position="263"/>
    </location>
</feature>
<dbReference type="InterPro" id="IPR001025">
    <property type="entry name" value="BAH_dom"/>
</dbReference>
<feature type="compositionally biased region" description="Polar residues" evidence="1">
    <location>
        <begin position="270"/>
        <end position="281"/>
    </location>
</feature>
<name>A0A4R7K9W0_9CLOT</name>
<feature type="compositionally biased region" description="Low complexity" evidence="1">
    <location>
        <begin position="355"/>
        <end position="369"/>
    </location>
</feature>
<proteinExistence type="predicted"/>
<evidence type="ECO:0000256" key="1">
    <source>
        <dbReference type="SAM" id="MobiDB-lite"/>
    </source>
</evidence>
<reference evidence="3 4" key="1">
    <citation type="submission" date="2019-03" db="EMBL/GenBank/DDBJ databases">
        <title>Genomic Encyclopedia of Type Strains, Phase IV (KMG-IV): sequencing the most valuable type-strain genomes for metagenomic binning, comparative biology and taxonomic classification.</title>
        <authorList>
            <person name="Goeker M."/>
        </authorList>
    </citation>
    <scope>NUCLEOTIDE SEQUENCE [LARGE SCALE GENOMIC DNA]</scope>
    <source>
        <strain evidence="3 4">DSM 24455</strain>
    </source>
</reference>
<organism evidence="3 4">
    <name type="scientific">Fonticella tunisiensis</name>
    <dbReference type="NCBI Taxonomy" id="1096341"/>
    <lineage>
        <taxon>Bacteria</taxon>
        <taxon>Bacillati</taxon>
        <taxon>Bacillota</taxon>
        <taxon>Clostridia</taxon>
        <taxon>Eubacteriales</taxon>
        <taxon>Clostridiaceae</taxon>
        <taxon>Fonticella</taxon>
    </lineage>
</organism>
<dbReference type="Pfam" id="PF25538">
    <property type="entry name" value="DUF7922"/>
    <property type="match status" value="1"/>
</dbReference>
<gene>
    <name evidence="3" type="ORF">EDD71_12715</name>
</gene>
<keyword evidence="4" id="KW-1185">Reference proteome</keyword>
<feature type="compositionally biased region" description="Polar residues" evidence="1">
    <location>
        <begin position="307"/>
        <end position="326"/>
    </location>
</feature>
<dbReference type="PROSITE" id="PS51038">
    <property type="entry name" value="BAH"/>
    <property type="match status" value="1"/>
</dbReference>
<feature type="compositionally biased region" description="Basic and acidic residues" evidence="1">
    <location>
        <begin position="205"/>
        <end position="228"/>
    </location>
</feature>
<accession>A0A4R7K9W0</accession>
<dbReference type="OrthoDB" id="1705475at2"/>
<evidence type="ECO:0000313" key="3">
    <source>
        <dbReference type="EMBL" id="TDT50552.1"/>
    </source>
</evidence>
<evidence type="ECO:0000259" key="2">
    <source>
        <dbReference type="PROSITE" id="PS51038"/>
    </source>
</evidence>
<evidence type="ECO:0000313" key="4">
    <source>
        <dbReference type="Proteomes" id="UP000295325"/>
    </source>
</evidence>
<comment type="caution">
    <text evidence="3">The sequence shown here is derived from an EMBL/GenBank/DDBJ whole genome shotgun (WGS) entry which is preliminary data.</text>
</comment>
<dbReference type="Proteomes" id="UP000295325">
    <property type="component" value="Unassembled WGS sequence"/>
</dbReference>
<dbReference type="InterPro" id="IPR057682">
    <property type="entry name" value="DUF7922"/>
</dbReference>
<feature type="domain" description="BAH" evidence="2">
    <location>
        <begin position="51"/>
        <end position="168"/>
    </location>
</feature>
<feature type="compositionally biased region" description="Basic and acidic residues" evidence="1">
    <location>
        <begin position="168"/>
        <end position="198"/>
    </location>
</feature>
<dbReference type="RefSeq" id="WP_133629091.1">
    <property type="nucleotide sequence ID" value="NZ_SOAZ01000027.1"/>
</dbReference>
<dbReference type="GO" id="GO:0003682">
    <property type="term" value="F:chromatin binding"/>
    <property type="evidence" value="ECO:0007669"/>
    <property type="project" value="InterPro"/>
</dbReference>
<dbReference type="AlphaFoldDB" id="A0A4R7K9W0"/>
<sequence length="577" mass="64979">MTSKKSYNRYFIIFQEDDRGFGIAIDKPPTGYTKIETRNEKCKITVYAQNLVKEKGPYTCCLIDATKNPPVVAKLGEISIDETGRGETWWEFKEDDIAGTGVPVDRFNVAAIIVEGDTILAPVSGYVGKDRILWKEKLVSKPRSSEEDETYITDEELDEEAKKFKEYEEQIKRDSEEEEIKAERSEDEKEGNAEGVEEKQDEAEKEFKAQAEPDQRRSSEKDNPDENKPANTEGVRPRDTKQQDASPPKSQESKSSPSSAAKPQADKSEGATQSKDGNASKPQDVKSQRATSSPSSAAKPQADKSEGATQSKEGNVSKPQEVKSQGATSSPSSAAKSQAAKSEGTSQSKDEGPLKPQSSSSSARASSKPQSKDSNAPKSASEAPLSGGSKNAYTPVTRDEVRNIPGRLNEYDMEEVKGIKDVNPDLIRGESKGRKKYADMFNDVLKDFSPFEDVPDELRGTKWWLIPQRDDVPIRENQYYPYYCAIYHLKMTYPYINYIKYFKKSGHYYFGIKYDDNNEIKYIMYGIEGRNIISDQPYMGMTGFVRWVPFKDNERGMWIMYYNPFTGNIMIPKLNRE</sequence>
<feature type="region of interest" description="Disordered" evidence="1">
    <location>
        <begin position="168"/>
        <end position="401"/>
    </location>
</feature>